<dbReference type="InterPro" id="IPR026555">
    <property type="entry name" value="NSL3/Tex30"/>
</dbReference>
<dbReference type="InterPro" id="IPR029058">
    <property type="entry name" value="AB_hydrolase_fold"/>
</dbReference>
<dbReference type="SUPFAM" id="SSF53474">
    <property type="entry name" value="alpha/beta-Hydrolases"/>
    <property type="match status" value="1"/>
</dbReference>
<dbReference type="Pfam" id="PF20408">
    <property type="entry name" value="Abhydrolase_11"/>
    <property type="match status" value="1"/>
</dbReference>
<evidence type="ECO:0000313" key="4">
    <source>
        <dbReference type="Proteomes" id="UP000290289"/>
    </source>
</evidence>
<evidence type="ECO:0000313" key="3">
    <source>
        <dbReference type="EMBL" id="RXH95722.1"/>
    </source>
</evidence>
<dbReference type="Gene3D" id="3.40.50.1820">
    <property type="entry name" value="alpha/beta hydrolase"/>
    <property type="match status" value="1"/>
</dbReference>
<dbReference type="PANTHER" id="PTHR13136">
    <property type="entry name" value="TESTIS DEVELOPMENT PROTEIN PRTD"/>
    <property type="match status" value="1"/>
</dbReference>
<dbReference type="EMBL" id="RDQH01000332">
    <property type="protein sequence ID" value="RXH95722.1"/>
    <property type="molecule type" value="Genomic_DNA"/>
</dbReference>
<dbReference type="Proteomes" id="UP000290289">
    <property type="component" value="Chromosome 6"/>
</dbReference>
<feature type="signal peptide" evidence="1">
    <location>
        <begin position="1"/>
        <end position="21"/>
    </location>
</feature>
<dbReference type="PANTHER" id="PTHR13136:SF11">
    <property type="entry name" value="TESTIS-EXPRESSED PROTEIN 30"/>
    <property type="match status" value="1"/>
</dbReference>
<dbReference type="AlphaFoldDB" id="A0A498JQ60"/>
<gene>
    <name evidence="3" type="ORF">DVH24_008222</name>
</gene>
<comment type="caution">
    <text evidence="3">The sequence shown here is derived from an EMBL/GenBank/DDBJ whole genome shotgun (WGS) entry which is preliminary data.</text>
</comment>
<feature type="domain" description="KANL3/Tex30 alpha/beta hydrolase-like" evidence="2">
    <location>
        <begin position="66"/>
        <end position="216"/>
    </location>
</feature>
<accession>A0A498JQ60</accession>
<organism evidence="3 4">
    <name type="scientific">Malus domestica</name>
    <name type="common">Apple</name>
    <name type="synonym">Pyrus malus</name>
    <dbReference type="NCBI Taxonomy" id="3750"/>
    <lineage>
        <taxon>Eukaryota</taxon>
        <taxon>Viridiplantae</taxon>
        <taxon>Streptophyta</taxon>
        <taxon>Embryophyta</taxon>
        <taxon>Tracheophyta</taxon>
        <taxon>Spermatophyta</taxon>
        <taxon>Magnoliopsida</taxon>
        <taxon>eudicotyledons</taxon>
        <taxon>Gunneridae</taxon>
        <taxon>Pentapetalae</taxon>
        <taxon>rosids</taxon>
        <taxon>fabids</taxon>
        <taxon>Rosales</taxon>
        <taxon>Rosaceae</taxon>
        <taxon>Amygdaloideae</taxon>
        <taxon>Maleae</taxon>
        <taxon>Malus</taxon>
    </lineage>
</organism>
<evidence type="ECO:0000259" key="2">
    <source>
        <dbReference type="Pfam" id="PF20408"/>
    </source>
</evidence>
<keyword evidence="4" id="KW-1185">Reference proteome</keyword>
<protein>
    <recommendedName>
        <fullName evidence="2">KANL3/Tex30 alpha/beta hydrolase-like domain-containing protein</fullName>
    </recommendedName>
</protein>
<evidence type="ECO:0000256" key="1">
    <source>
        <dbReference type="SAM" id="SignalP"/>
    </source>
</evidence>
<reference evidence="3 4" key="1">
    <citation type="submission" date="2018-10" db="EMBL/GenBank/DDBJ databases">
        <title>A high-quality apple genome assembly.</title>
        <authorList>
            <person name="Hu J."/>
        </authorList>
    </citation>
    <scope>NUCLEOTIDE SEQUENCE [LARGE SCALE GENOMIC DNA]</scope>
    <source>
        <strain evidence="4">cv. HFTH1</strain>
        <tissue evidence="3">Young leaf</tissue>
    </source>
</reference>
<dbReference type="STRING" id="3750.A0A498JQ60"/>
<proteinExistence type="predicted"/>
<name>A0A498JQ60_MALDO</name>
<feature type="chain" id="PRO_5019726199" description="KANL3/Tex30 alpha/beta hydrolase-like domain-containing protein" evidence="1">
    <location>
        <begin position="22"/>
        <end position="224"/>
    </location>
</feature>
<keyword evidence="1" id="KW-0732">Signal</keyword>
<dbReference type="InterPro" id="IPR046879">
    <property type="entry name" value="KANL3/Tex30_Abhydrolase"/>
</dbReference>
<sequence length="224" mass="24673">MASSPWWSLLMVHLRPHFVRTGESIPCGGLCSWCWCSLFFRLDDQVEEDVGKSTKCSRIVFLADISGGKKRAPPKAEKLVDFRGDVAKKAVAKYPGHPLILAGKPMGSRLYFFLVSCMVACKEDIHASAINCLGYPLKVRCSDVVPASYFVPSASKDGLCPLEKLETTLKKMKCPSDLHVIDGGDHSFKIGRTHLQTTGLSQDEAENLALQAIAAFWLRSLEGR</sequence>